<name>A0AAW1RUF8_9CHLO</name>
<feature type="repeat" description="RCC1" evidence="3">
    <location>
        <begin position="227"/>
        <end position="278"/>
    </location>
</feature>
<proteinExistence type="predicted"/>
<evidence type="ECO:0000256" key="2">
    <source>
        <dbReference type="PROSITE-ProRule" id="PRU00023"/>
    </source>
</evidence>
<evidence type="ECO:0000313" key="5">
    <source>
        <dbReference type="EMBL" id="KAK9837376.1"/>
    </source>
</evidence>
<dbReference type="InterPro" id="IPR036770">
    <property type="entry name" value="Ankyrin_rpt-contain_sf"/>
</dbReference>
<dbReference type="Gene3D" id="1.25.40.20">
    <property type="entry name" value="Ankyrin repeat-containing domain"/>
    <property type="match status" value="1"/>
</dbReference>
<dbReference type="InterPro" id="IPR002110">
    <property type="entry name" value="Ankyrin_rpt"/>
</dbReference>
<dbReference type="InterPro" id="IPR009091">
    <property type="entry name" value="RCC1/BLIP-II"/>
</dbReference>
<dbReference type="Gene3D" id="2.130.10.30">
    <property type="entry name" value="Regulator of chromosome condensation 1/beta-lactamase-inhibitor protein II"/>
    <property type="match status" value="2"/>
</dbReference>
<dbReference type="PRINTS" id="PR00633">
    <property type="entry name" value="RCCNDNSATION"/>
</dbReference>
<dbReference type="SUPFAM" id="SSF48403">
    <property type="entry name" value="Ankyrin repeat"/>
    <property type="match status" value="1"/>
</dbReference>
<evidence type="ECO:0008006" key="7">
    <source>
        <dbReference type="Google" id="ProtNLM"/>
    </source>
</evidence>
<dbReference type="InterPro" id="IPR051625">
    <property type="entry name" value="Signaling_Regulatory_Domain"/>
</dbReference>
<dbReference type="PANTHER" id="PTHR22872">
    <property type="entry name" value="BTK-BINDING PROTEIN-RELATED"/>
    <property type="match status" value="1"/>
</dbReference>
<dbReference type="AlphaFoldDB" id="A0AAW1RUF8"/>
<feature type="compositionally biased region" description="Basic and acidic residues" evidence="4">
    <location>
        <begin position="919"/>
        <end position="932"/>
    </location>
</feature>
<dbReference type="EMBL" id="JALJOV010001959">
    <property type="protein sequence ID" value="KAK9837376.1"/>
    <property type="molecule type" value="Genomic_DNA"/>
</dbReference>
<feature type="repeat" description="ANK" evidence="2">
    <location>
        <begin position="29"/>
        <end position="61"/>
    </location>
</feature>
<feature type="repeat" description="RCC1" evidence="3">
    <location>
        <begin position="169"/>
        <end position="226"/>
    </location>
</feature>
<feature type="non-terminal residue" evidence="5">
    <location>
        <position position="973"/>
    </location>
</feature>
<organism evidence="5 6">
    <name type="scientific">Apatococcus fuscideae</name>
    <dbReference type="NCBI Taxonomy" id="2026836"/>
    <lineage>
        <taxon>Eukaryota</taxon>
        <taxon>Viridiplantae</taxon>
        <taxon>Chlorophyta</taxon>
        <taxon>core chlorophytes</taxon>
        <taxon>Trebouxiophyceae</taxon>
        <taxon>Chlorellales</taxon>
        <taxon>Chlorellaceae</taxon>
        <taxon>Apatococcus</taxon>
    </lineage>
</organism>
<feature type="region of interest" description="Disordered" evidence="4">
    <location>
        <begin position="908"/>
        <end position="973"/>
    </location>
</feature>
<feature type="repeat" description="ANK" evidence="2">
    <location>
        <begin position="63"/>
        <end position="95"/>
    </location>
</feature>
<keyword evidence="1" id="KW-0677">Repeat</keyword>
<feature type="repeat" description="RCC1" evidence="3">
    <location>
        <begin position="279"/>
        <end position="332"/>
    </location>
</feature>
<comment type="caution">
    <text evidence="5">The sequence shown here is derived from an EMBL/GenBank/DDBJ whole genome shotgun (WGS) entry which is preliminary data.</text>
</comment>
<dbReference type="InterPro" id="IPR000408">
    <property type="entry name" value="Reg_chr_condens"/>
</dbReference>
<dbReference type="Proteomes" id="UP001485043">
    <property type="component" value="Unassembled WGS sequence"/>
</dbReference>
<evidence type="ECO:0000256" key="1">
    <source>
        <dbReference type="ARBA" id="ARBA00022737"/>
    </source>
</evidence>
<dbReference type="PROSITE" id="PS50297">
    <property type="entry name" value="ANK_REP_REGION"/>
    <property type="match status" value="2"/>
</dbReference>
<keyword evidence="6" id="KW-1185">Reference proteome</keyword>
<dbReference type="Pfam" id="PF12796">
    <property type="entry name" value="Ank_2"/>
    <property type="match status" value="1"/>
</dbReference>
<dbReference type="Pfam" id="PF00415">
    <property type="entry name" value="RCC1"/>
    <property type="match status" value="4"/>
</dbReference>
<keyword evidence="2" id="KW-0040">ANK repeat</keyword>
<dbReference type="SUPFAM" id="SSF50985">
    <property type="entry name" value="RCC1/BLIP-II"/>
    <property type="match status" value="2"/>
</dbReference>
<sequence>MDKLSSSGALDRLAAGKEARAVLDRVGSSETTALHEAIWHNNTSVVERLLAAGASTEVTDGESGWTALHRALYWGHLQTAALLLAAGAQCSALDHQGRTPLDLLSAELRPFLQLSHGEAYAWGSGTNYQLGTGATPTLAAPTRLDTLHSLQVTQIAAAKFHSAAVTESGELYTWGFGRGGRLGHPDFEIHSGEGAVIVPRHVAGLGRREVLLVAAAKHHTAVATNKGELWTWGSNRDGRLGYPAIDTQPTPRRVMAVKHLKVIALAAGNRHTAAIVEGGSVLAWGGNEHGQLGYGTTDSASNATPRIVEAMKGKRLTAVAAAKRHTVVLTREGDVFTWGHKAVTPKRIQLAGSRDTARLPSAAMSQPVLGSSPSSSWATFLQNQLEFHRGQAEVRHPTVIAIAAGTAHTSCLTAGGTVMAWRSPDPVLAVQEVGGLLKGKHIVSISAGKYRTAAVTDKGDVFMWEGWSKPLEPGQLPPRANPTSVPSAASQLALLGPGNQPLPGAAFQGMMGQSPPASATLAGYLGAGQDAKSTPKGPSEPSPGDSSWKWGSDSGSRRKHHKKSWRSFEQIRPERVEGMKRAARIAVGEKHSLALQSWCQTPCTPLAVLPQPQADWPPEDMSDAGSLLSPRADAASISSHEAVPEDSSEGTKIGWLNPDRYWQDLELPLPDGDDQAAPSRAKRPVERVTSLQRLCERELARSLVEPRTVLQVLDFADAAGSKMLRAHCLGVAVSNLDLVLLEARAAFDQLAPHIVATLEQLYKAVIAFEGEPAPAAGQEADGWETRWLAARPSACPTSCGTGEEVEPILGQDGMRESEADMEQTSSNALSLLRGTRSFSNGQEASEAAAIFRQVRNLKKKLQQIEGLRGRPLTGLDPQQRNKLSQEASLQAALDALETGASLSQVQPLLDGCTTSSPPQKEKRASKLGRESSEGSAQLNSQLLLGSSPPQLPAALPSPDAHKGSPRLQPEPAS</sequence>
<protein>
    <recommendedName>
        <fullName evidence="7">Inhibitor of Bruton tyrosine kinase</fullName>
    </recommendedName>
</protein>
<feature type="region of interest" description="Disordered" evidence="4">
    <location>
        <begin position="527"/>
        <end position="569"/>
    </location>
</feature>
<evidence type="ECO:0000256" key="4">
    <source>
        <dbReference type="SAM" id="MobiDB-lite"/>
    </source>
</evidence>
<feature type="repeat" description="RCC1" evidence="3">
    <location>
        <begin position="117"/>
        <end position="168"/>
    </location>
</feature>
<gene>
    <name evidence="5" type="ORF">WJX84_002537</name>
</gene>
<feature type="compositionally biased region" description="Polar residues" evidence="4">
    <location>
        <begin position="908"/>
        <end position="918"/>
    </location>
</feature>
<accession>A0AAW1RUF8</accession>
<dbReference type="PANTHER" id="PTHR22872:SF2">
    <property type="entry name" value="INHIBITOR OF BRUTON TYROSINE KINASE"/>
    <property type="match status" value="1"/>
</dbReference>
<reference evidence="5 6" key="1">
    <citation type="journal article" date="2024" name="Nat. Commun.">
        <title>Phylogenomics reveals the evolutionary origins of lichenization in chlorophyte algae.</title>
        <authorList>
            <person name="Puginier C."/>
            <person name="Libourel C."/>
            <person name="Otte J."/>
            <person name="Skaloud P."/>
            <person name="Haon M."/>
            <person name="Grisel S."/>
            <person name="Petersen M."/>
            <person name="Berrin J.G."/>
            <person name="Delaux P.M."/>
            <person name="Dal Grande F."/>
            <person name="Keller J."/>
        </authorList>
    </citation>
    <scope>NUCLEOTIDE SEQUENCE [LARGE SCALE GENOMIC DNA]</scope>
    <source>
        <strain evidence="5 6">SAG 2523</strain>
    </source>
</reference>
<evidence type="ECO:0000313" key="6">
    <source>
        <dbReference type="Proteomes" id="UP001485043"/>
    </source>
</evidence>
<dbReference type="PROSITE" id="PS50012">
    <property type="entry name" value="RCC1_3"/>
    <property type="match status" value="4"/>
</dbReference>
<evidence type="ECO:0000256" key="3">
    <source>
        <dbReference type="PROSITE-ProRule" id="PRU00235"/>
    </source>
</evidence>
<feature type="compositionally biased region" description="Low complexity" evidence="4">
    <location>
        <begin position="542"/>
        <end position="554"/>
    </location>
</feature>
<feature type="compositionally biased region" description="Low complexity" evidence="4">
    <location>
        <begin position="935"/>
        <end position="958"/>
    </location>
</feature>
<dbReference type="SMART" id="SM00248">
    <property type="entry name" value="ANK"/>
    <property type="match status" value="2"/>
</dbReference>
<dbReference type="PROSITE" id="PS00626">
    <property type="entry name" value="RCC1_2"/>
    <property type="match status" value="1"/>
</dbReference>
<dbReference type="PROSITE" id="PS50088">
    <property type="entry name" value="ANK_REPEAT"/>
    <property type="match status" value="2"/>
</dbReference>